<reference evidence="7" key="1">
    <citation type="submission" date="2018-06" db="EMBL/GenBank/DDBJ databases">
        <authorList>
            <person name="Zhirakovskaya E."/>
        </authorList>
    </citation>
    <scope>NUCLEOTIDE SEQUENCE</scope>
</reference>
<dbReference type="SMART" id="SM00245">
    <property type="entry name" value="TSPc"/>
    <property type="match status" value="1"/>
</dbReference>
<dbReference type="GO" id="GO:0006508">
    <property type="term" value="P:proteolysis"/>
    <property type="evidence" value="ECO:0007669"/>
    <property type="project" value="UniProtKB-KW"/>
</dbReference>
<evidence type="ECO:0000256" key="3">
    <source>
        <dbReference type="ARBA" id="ARBA00022801"/>
    </source>
</evidence>
<dbReference type="InterPro" id="IPR001478">
    <property type="entry name" value="PDZ"/>
</dbReference>
<dbReference type="InterPro" id="IPR005151">
    <property type="entry name" value="Tail-specific_protease"/>
</dbReference>
<evidence type="ECO:0000256" key="4">
    <source>
        <dbReference type="ARBA" id="ARBA00022825"/>
    </source>
</evidence>
<dbReference type="InterPro" id="IPR029045">
    <property type="entry name" value="ClpP/crotonase-like_dom_sf"/>
</dbReference>
<organism evidence="7">
    <name type="scientific">hydrothermal vent metagenome</name>
    <dbReference type="NCBI Taxonomy" id="652676"/>
    <lineage>
        <taxon>unclassified sequences</taxon>
        <taxon>metagenomes</taxon>
        <taxon>ecological metagenomes</taxon>
    </lineage>
</organism>
<evidence type="ECO:0000256" key="5">
    <source>
        <dbReference type="SAM" id="MobiDB-lite"/>
    </source>
</evidence>
<dbReference type="NCBIfam" id="TIGR00225">
    <property type="entry name" value="prc"/>
    <property type="match status" value="1"/>
</dbReference>
<accession>A0A3B0W9W0</accession>
<dbReference type="InterPro" id="IPR004447">
    <property type="entry name" value="Peptidase_S41A"/>
</dbReference>
<dbReference type="Pfam" id="PF22694">
    <property type="entry name" value="CtpB_N-like"/>
    <property type="match status" value="1"/>
</dbReference>
<evidence type="ECO:0000259" key="6">
    <source>
        <dbReference type="PROSITE" id="PS50106"/>
    </source>
</evidence>
<dbReference type="InterPro" id="IPR036034">
    <property type="entry name" value="PDZ_sf"/>
</dbReference>
<dbReference type="Pfam" id="PF03572">
    <property type="entry name" value="Peptidase_S41"/>
    <property type="match status" value="1"/>
</dbReference>
<feature type="domain" description="PDZ" evidence="6">
    <location>
        <begin position="99"/>
        <end position="167"/>
    </location>
</feature>
<dbReference type="CDD" id="cd06782">
    <property type="entry name" value="cpPDZ_CPP-like"/>
    <property type="match status" value="1"/>
</dbReference>
<sequence>MSTTGIKKVLWIGLGAILGSMAVVGTSVWADREEVILNEENTPVLSLPLKELRGFVEVFERVSHDYVDEVDDKKLLEGAISGMLSSLDPHSAYLPPKDYKEMEEHTTGEFGGLGMEVGMEDGFVKVISPIDDTPAQAAGIKAGDLIIKLADEPVKGKTLGEAVKIMRGKPGTELELTIIRKGEDAPLNIKVTRAVIKVKSVKQRMLKEGVGYLRISQFQVRTGNDLKKAMQKLENEHGEPLKGLVLDLRNNPGGVLQAAIQVSDSFLNDGLIVYTEGRIKNSQMRFESEMGDLMQGKPIVVLINEGSASASEIVAGALQDQKRALIAGRTSFGKGSVQTLLQLNNGAAIKVTTARYYTPSGRSIQAEGIVPDVEIALVKLEKLEASKFGNVKEKNLTGHLSNGHGAPKEDVKKPEVTDEEKEKADDLQTLLDKDYELDEALRILKAMTLAQEMVK</sequence>
<dbReference type="SMART" id="SM00228">
    <property type="entry name" value="PDZ"/>
    <property type="match status" value="1"/>
</dbReference>
<dbReference type="FunFam" id="2.30.42.10:FF:000063">
    <property type="entry name" value="Peptidase, S41 family"/>
    <property type="match status" value="1"/>
</dbReference>
<dbReference type="SUPFAM" id="SSF50156">
    <property type="entry name" value="PDZ domain-like"/>
    <property type="match status" value="1"/>
</dbReference>
<dbReference type="InterPro" id="IPR055210">
    <property type="entry name" value="CtpA/B_N"/>
</dbReference>
<name>A0A3B0W9W0_9ZZZZ</name>
<feature type="region of interest" description="Disordered" evidence="5">
    <location>
        <begin position="395"/>
        <end position="425"/>
    </location>
</feature>
<dbReference type="FunFam" id="3.30.750.44:FF:000001">
    <property type="entry name" value="S41 family peptidase"/>
    <property type="match status" value="1"/>
</dbReference>
<dbReference type="FunFam" id="3.90.226.10:FF:000029">
    <property type="entry name" value="Peptidase, S41 family"/>
    <property type="match status" value="1"/>
</dbReference>
<dbReference type="GO" id="GO:0030288">
    <property type="term" value="C:outer membrane-bounded periplasmic space"/>
    <property type="evidence" value="ECO:0007669"/>
    <property type="project" value="TreeGrafter"/>
</dbReference>
<keyword evidence="2 7" id="KW-0645">Protease</keyword>
<dbReference type="Gene3D" id="2.30.42.10">
    <property type="match status" value="1"/>
</dbReference>
<dbReference type="PROSITE" id="PS50106">
    <property type="entry name" value="PDZ"/>
    <property type="match status" value="1"/>
</dbReference>
<dbReference type="PANTHER" id="PTHR32060:SF30">
    <property type="entry name" value="CARBOXY-TERMINAL PROCESSING PROTEASE CTPA"/>
    <property type="match status" value="1"/>
</dbReference>
<evidence type="ECO:0000256" key="1">
    <source>
        <dbReference type="ARBA" id="ARBA00009179"/>
    </source>
</evidence>
<dbReference type="CDD" id="cd07560">
    <property type="entry name" value="Peptidase_S41_CPP"/>
    <property type="match status" value="1"/>
</dbReference>
<evidence type="ECO:0000313" key="7">
    <source>
        <dbReference type="EMBL" id="VAW47467.1"/>
    </source>
</evidence>
<dbReference type="Gene3D" id="3.30.750.44">
    <property type="match status" value="1"/>
</dbReference>
<dbReference type="SUPFAM" id="SSF52096">
    <property type="entry name" value="ClpP/crotonase"/>
    <property type="match status" value="1"/>
</dbReference>
<dbReference type="GO" id="GO:0007165">
    <property type="term" value="P:signal transduction"/>
    <property type="evidence" value="ECO:0007669"/>
    <property type="project" value="TreeGrafter"/>
</dbReference>
<evidence type="ECO:0000256" key="2">
    <source>
        <dbReference type="ARBA" id="ARBA00022670"/>
    </source>
</evidence>
<dbReference type="Pfam" id="PF13180">
    <property type="entry name" value="PDZ_2"/>
    <property type="match status" value="1"/>
</dbReference>
<comment type="similarity">
    <text evidence="1">Belongs to the peptidase S41A family.</text>
</comment>
<dbReference type="GO" id="GO:0004252">
    <property type="term" value="F:serine-type endopeptidase activity"/>
    <property type="evidence" value="ECO:0007669"/>
    <property type="project" value="UniProtKB-EC"/>
</dbReference>
<proteinExistence type="inferred from homology"/>
<protein>
    <submittedName>
        <fullName evidence="7">Carboxyl-terminal protease</fullName>
        <ecNumber evidence="7">3.4.21.102</ecNumber>
    </submittedName>
</protein>
<dbReference type="PANTHER" id="PTHR32060">
    <property type="entry name" value="TAIL-SPECIFIC PROTEASE"/>
    <property type="match status" value="1"/>
</dbReference>
<dbReference type="EC" id="3.4.21.102" evidence="7"/>
<dbReference type="EMBL" id="UOFC01000148">
    <property type="protein sequence ID" value="VAW47467.1"/>
    <property type="molecule type" value="Genomic_DNA"/>
</dbReference>
<dbReference type="AlphaFoldDB" id="A0A3B0W9W0"/>
<dbReference type="Gene3D" id="3.90.226.10">
    <property type="entry name" value="2-enoyl-CoA Hydratase, Chain A, domain 1"/>
    <property type="match status" value="1"/>
</dbReference>
<feature type="compositionally biased region" description="Basic and acidic residues" evidence="5">
    <location>
        <begin position="406"/>
        <end position="425"/>
    </location>
</feature>
<gene>
    <name evidence="7" type="ORF">MNBD_GAMMA03-704</name>
</gene>
<keyword evidence="3 7" id="KW-0378">Hydrolase</keyword>
<keyword evidence="4" id="KW-0720">Serine protease</keyword>